<dbReference type="PANTHER" id="PTHR24567">
    <property type="entry name" value="CRP FAMILY TRANSCRIPTIONAL REGULATORY PROTEIN"/>
    <property type="match status" value="1"/>
</dbReference>
<dbReference type="RefSeq" id="WP_243551366.1">
    <property type="nucleotide sequence ID" value="NZ_CP094532.1"/>
</dbReference>
<evidence type="ECO:0000313" key="2">
    <source>
        <dbReference type="EMBL" id="UOE42318.1"/>
    </source>
</evidence>
<protein>
    <submittedName>
        <fullName evidence="2">Crp/Fnr family transcriptional regulator</fullName>
    </submittedName>
</protein>
<dbReference type="EMBL" id="CP094532">
    <property type="protein sequence ID" value="UOE42318.1"/>
    <property type="molecule type" value="Genomic_DNA"/>
</dbReference>
<accession>A0ABY4BSY7</accession>
<dbReference type="Pfam" id="PF00027">
    <property type="entry name" value="cNMP_binding"/>
    <property type="match status" value="1"/>
</dbReference>
<dbReference type="InterPro" id="IPR014710">
    <property type="entry name" value="RmlC-like_jellyroll"/>
</dbReference>
<dbReference type="SMART" id="SM00100">
    <property type="entry name" value="cNMP"/>
    <property type="match status" value="1"/>
</dbReference>
<gene>
    <name evidence="2" type="ORF">MTP09_06695</name>
</gene>
<dbReference type="Gene3D" id="2.60.120.10">
    <property type="entry name" value="Jelly Rolls"/>
    <property type="match status" value="1"/>
</dbReference>
<keyword evidence="3" id="KW-1185">Reference proteome</keyword>
<sequence>MSEVLKFVYQHPLISEADLDKIASQHHLVQFKKNEFLLKEGETADEYYILTEGLVRAFVHDYDNNEITTEFFVENDIVIIPSSLFQKVASQENLQAVTDCRLLKIQYDDFQELFHQIEGFREWGRLWFSYQVFTMKQRSLDVVMKTASERYLKLMKEKPQIIQNVPLKQIASYLGITDTSLSRIRREIMQT</sequence>
<organism evidence="2 3">
    <name type="scientific">Chryseobacterium suipulveris</name>
    <dbReference type="NCBI Taxonomy" id="2929800"/>
    <lineage>
        <taxon>Bacteria</taxon>
        <taxon>Pseudomonadati</taxon>
        <taxon>Bacteroidota</taxon>
        <taxon>Flavobacteriia</taxon>
        <taxon>Flavobacteriales</taxon>
        <taxon>Weeksellaceae</taxon>
        <taxon>Chryseobacterium group</taxon>
        <taxon>Chryseobacterium</taxon>
    </lineage>
</organism>
<dbReference type="PROSITE" id="PS50042">
    <property type="entry name" value="CNMP_BINDING_3"/>
    <property type="match status" value="1"/>
</dbReference>
<dbReference type="PANTHER" id="PTHR24567:SF76">
    <property type="entry name" value="CYCLIC NUCLEOTIDE-BINDING DOMAIN PROTEIN"/>
    <property type="match status" value="1"/>
</dbReference>
<name>A0ABY4BSY7_9FLAO</name>
<dbReference type="InterPro" id="IPR018490">
    <property type="entry name" value="cNMP-bd_dom_sf"/>
</dbReference>
<reference evidence="2 3" key="1">
    <citation type="submission" date="2022-03" db="EMBL/GenBank/DDBJ databases">
        <title>Chryseobacterium sp. isolated from particulate matters in swine house.</title>
        <authorList>
            <person name="Won M."/>
            <person name="Kim S.-J."/>
            <person name="Kwon S.-W."/>
        </authorList>
    </citation>
    <scope>NUCLEOTIDE SEQUENCE [LARGE SCALE GENOMIC DNA]</scope>
    <source>
        <strain evidence="2 3">SC2-2</strain>
    </source>
</reference>
<dbReference type="InterPro" id="IPR000595">
    <property type="entry name" value="cNMP-bd_dom"/>
</dbReference>
<dbReference type="SUPFAM" id="SSF51206">
    <property type="entry name" value="cAMP-binding domain-like"/>
    <property type="match status" value="1"/>
</dbReference>
<dbReference type="CDD" id="cd00038">
    <property type="entry name" value="CAP_ED"/>
    <property type="match status" value="1"/>
</dbReference>
<evidence type="ECO:0000259" key="1">
    <source>
        <dbReference type="PROSITE" id="PS50042"/>
    </source>
</evidence>
<proteinExistence type="predicted"/>
<dbReference type="Proteomes" id="UP000831460">
    <property type="component" value="Chromosome"/>
</dbReference>
<evidence type="ECO:0000313" key="3">
    <source>
        <dbReference type="Proteomes" id="UP000831460"/>
    </source>
</evidence>
<dbReference type="InterPro" id="IPR050397">
    <property type="entry name" value="Env_Response_Regulators"/>
</dbReference>
<feature type="domain" description="Cyclic nucleotide-binding" evidence="1">
    <location>
        <begin position="14"/>
        <end position="114"/>
    </location>
</feature>